<proteinExistence type="predicted"/>
<protein>
    <submittedName>
        <fullName evidence="8">Fungal-specific transcription factor domain-containing protein</fullName>
    </submittedName>
</protein>
<dbReference type="Pfam" id="PF00172">
    <property type="entry name" value="Zn_clus"/>
    <property type="match status" value="1"/>
</dbReference>
<keyword evidence="4" id="KW-0238">DNA-binding</keyword>
<dbReference type="RefSeq" id="XP_060279962.1">
    <property type="nucleotide sequence ID" value="XM_060428938.1"/>
</dbReference>
<dbReference type="Proteomes" id="UP001244011">
    <property type="component" value="Unassembled WGS sequence"/>
</dbReference>
<evidence type="ECO:0000259" key="7">
    <source>
        <dbReference type="PROSITE" id="PS50048"/>
    </source>
</evidence>
<dbReference type="PANTHER" id="PTHR37534">
    <property type="entry name" value="TRANSCRIPTIONAL ACTIVATOR PROTEIN UGA3"/>
    <property type="match status" value="1"/>
</dbReference>
<dbReference type="InterPro" id="IPR036864">
    <property type="entry name" value="Zn2-C6_fun-type_DNA-bd_sf"/>
</dbReference>
<keyword evidence="6" id="KW-0539">Nucleus</keyword>
<accession>A0AAJ0BSM7</accession>
<dbReference type="GO" id="GO:0005634">
    <property type="term" value="C:nucleus"/>
    <property type="evidence" value="ECO:0007669"/>
    <property type="project" value="UniProtKB-SubCell"/>
</dbReference>
<gene>
    <name evidence="8" type="ORF">QBC33DRAFT_549110</name>
</gene>
<dbReference type="InterPro" id="IPR021858">
    <property type="entry name" value="Fun_TF"/>
</dbReference>
<evidence type="ECO:0000256" key="3">
    <source>
        <dbReference type="ARBA" id="ARBA00023015"/>
    </source>
</evidence>
<comment type="subcellular location">
    <subcellularLocation>
        <location evidence="1">Nucleus</location>
    </subcellularLocation>
</comment>
<dbReference type="PROSITE" id="PS00463">
    <property type="entry name" value="ZN2_CY6_FUNGAL_1"/>
    <property type="match status" value="1"/>
</dbReference>
<dbReference type="GO" id="GO:0000976">
    <property type="term" value="F:transcription cis-regulatory region binding"/>
    <property type="evidence" value="ECO:0007669"/>
    <property type="project" value="TreeGrafter"/>
</dbReference>
<dbReference type="GeneID" id="85312125"/>
<dbReference type="EMBL" id="MU839025">
    <property type="protein sequence ID" value="KAK1763749.1"/>
    <property type="molecule type" value="Genomic_DNA"/>
</dbReference>
<dbReference type="Gene3D" id="4.10.240.10">
    <property type="entry name" value="Zn(2)-C6 fungal-type DNA-binding domain"/>
    <property type="match status" value="1"/>
</dbReference>
<keyword evidence="5" id="KW-0804">Transcription</keyword>
<comment type="caution">
    <text evidence="8">The sequence shown here is derived from an EMBL/GenBank/DDBJ whole genome shotgun (WGS) entry which is preliminary data.</text>
</comment>
<keyword evidence="3" id="KW-0805">Transcription regulation</keyword>
<reference evidence="8" key="1">
    <citation type="submission" date="2023-06" db="EMBL/GenBank/DDBJ databases">
        <title>Genome-scale phylogeny and comparative genomics of the fungal order Sordariales.</title>
        <authorList>
            <consortium name="Lawrence Berkeley National Laboratory"/>
            <person name="Hensen N."/>
            <person name="Bonometti L."/>
            <person name="Westerberg I."/>
            <person name="Brannstrom I.O."/>
            <person name="Guillou S."/>
            <person name="Cros-Aarteil S."/>
            <person name="Calhoun S."/>
            <person name="Haridas S."/>
            <person name="Kuo A."/>
            <person name="Mondo S."/>
            <person name="Pangilinan J."/>
            <person name="Riley R."/>
            <person name="Labutti K."/>
            <person name="Andreopoulos B."/>
            <person name="Lipzen A."/>
            <person name="Chen C."/>
            <person name="Yanf M."/>
            <person name="Daum C."/>
            <person name="Ng V."/>
            <person name="Clum A."/>
            <person name="Steindorff A."/>
            <person name="Ohm R."/>
            <person name="Martin F."/>
            <person name="Silar P."/>
            <person name="Natvig D."/>
            <person name="Lalanne C."/>
            <person name="Gautier V."/>
            <person name="Ament-Velasquez S.L."/>
            <person name="Kruys A."/>
            <person name="Hutchinson M.I."/>
            <person name="Powell A.J."/>
            <person name="Barry K."/>
            <person name="Miller A.N."/>
            <person name="Grigoriev I.V."/>
            <person name="Debuchy R."/>
            <person name="Gladieux P."/>
            <person name="Thoren M.H."/>
            <person name="Johannesson H."/>
        </authorList>
    </citation>
    <scope>NUCLEOTIDE SEQUENCE</scope>
    <source>
        <strain evidence="8">8032-3</strain>
    </source>
</reference>
<keyword evidence="9" id="KW-1185">Reference proteome</keyword>
<dbReference type="SUPFAM" id="SSF57701">
    <property type="entry name" value="Zn2/Cys6 DNA-binding domain"/>
    <property type="match status" value="1"/>
</dbReference>
<evidence type="ECO:0000313" key="9">
    <source>
        <dbReference type="Proteomes" id="UP001244011"/>
    </source>
</evidence>
<evidence type="ECO:0000256" key="6">
    <source>
        <dbReference type="ARBA" id="ARBA00023242"/>
    </source>
</evidence>
<feature type="domain" description="Zn(2)-C6 fungal-type" evidence="7">
    <location>
        <begin position="20"/>
        <end position="48"/>
    </location>
</feature>
<evidence type="ECO:0000256" key="5">
    <source>
        <dbReference type="ARBA" id="ARBA00023163"/>
    </source>
</evidence>
<dbReference type="GO" id="GO:0000981">
    <property type="term" value="F:DNA-binding transcription factor activity, RNA polymerase II-specific"/>
    <property type="evidence" value="ECO:0007669"/>
    <property type="project" value="InterPro"/>
</dbReference>
<dbReference type="InterPro" id="IPR001138">
    <property type="entry name" value="Zn2Cys6_DnaBD"/>
</dbReference>
<sequence>MPDGPFSLVSASLESGGQKACHNCRRRRRRCDRSQPVCRKCTSNGEECLGYGNLFRWTNAVASRGRMAGLSTFGDAPGQHEPPRLQAGKQHPDIFFPLIDPLLQDLDSSSRYYIRHYTETVCRDLVSFDQHDRNPFRFMVPLMDQYAYLKEIVVATAAIHLVARRRSQGVPVGHELVDALSARAQAIKLLKLALDNIDESNRPAILAAVVFFVNFDLIDSGRGGWKVHLEAAGSLIRSLQGDPRPANRAKSLNATTMRLGDMVVADCLTYHILGSALGAPDEAAARVYDGIDVPAVLRRAQAHSYHCCPPGILQIVAEASRMASPDMIDGTLGGGEGADDRRAAIAATASTLLSRARAMDVRAWVGSIAELSADDDRETRVKLASAHRAAACLYVRLCVPSAVRGGGGPGAAAVDEQAGQLVDEILYHLSSIPAEHELFKGAVWPAFVAGGQTDDPGRREWCLGCISSLWLASSPWVCPWGYVYTAAETLQRVWAARDALPPGERARWNWLAVLRSSGEGCLIV</sequence>
<evidence type="ECO:0000256" key="2">
    <source>
        <dbReference type="ARBA" id="ARBA00022833"/>
    </source>
</evidence>
<dbReference type="PANTHER" id="PTHR37534:SF51">
    <property type="entry name" value="ACRIFLAVINE SENSITIVITY CONTROL PROTEIN ACR-2"/>
    <property type="match status" value="1"/>
</dbReference>
<dbReference type="GO" id="GO:0008270">
    <property type="term" value="F:zinc ion binding"/>
    <property type="evidence" value="ECO:0007669"/>
    <property type="project" value="InterPro"/>
</dbReference>
<dbReference type="PROSITE" id="PS50048">
    <property type="entry name" value="ZN2_CY6_FUNGAL_2"/>
    <property type="match status" value="1"/>
</dbReference>
<dbReference type="GO" id="GO:0045944">
    <property type="term" value="P:positive regulation of transcription by RNA polymerase II"/>
    <property type="evidence" value="ECO:0007669"/>
    <property type="project" value="TreeGrafter"/>
</dbReference>
<evidence type="ECO:0000313" key="8">
    <source>
        <dbReference type="EMBL" id="KAK1763749.1"/>
    </source>
</evidence>
<evidence type="ECO:0000256" key="1">
    <source>
        <dbReference type="ARBA" id="ARBA00004123"/>
    </source>
</evidence>
<keyword evidence="2" id="KW-0862">Zinc</keyword>
<dbReference type="SMART" id="SM00066">
    <property type="entry name" value="GAL4"/>
    <property type="match status" value="1"/>
</dbReference>
<name>A0AAJ0BSM7_9PEZI</name>
<dbReference type="Pfam" id="PF11951">
    <property type="entry name" value="Fungal_trans_2"/>
    <property type="match status" value="1"/>
</dbReference>
<organism evidence="8 9">
    <name type="scientific">Phialemonium atrogriseum</name>
    <dbReference type="NCBI Taxonomy" id="1093897"/>
    <lineage>
        <taxon>Eukaryota</taxon>
        <taxon>Fungi</taxon>
        <taxon>Dikarya</taxon>
        <taxon>Ascomycota</taxon>
        <taxon>Pezizomycotina</taxon>
        <taxon>Sordariomycetes</taxon>
        <taxon>Sordariomycetidae</taxon>
        <taxon>Cephalothecales</taxon>
        <taxon>Cephalothecaceae</taxon>
        <taxon>Phialemonium</taxon>
    </lineage>
</organism>
<evidence type="ECO:0000256" key="4">
    <source>
        <dbReference type="ARBA" id="ARBA00023125"/>
    </source>
</evidence>
<dbReference type="AlphaFoldDB" id="A0AAJ0BSM7"/>